<evidence type="ECO:0000313" key="2">
    <source>
        <dbReference type="EMBL" id="KAJ1118995.1"/>
    </source>
</evidence>
<evidence type="ECO:0000256" key="1">
    <source>
        <dbReference type="SAM" id="MobiDB-lite"/>
    </source>
</evidence>
<organism evidence="2 3">
    <name type="scientific">Pleurodeles waltl</name>
    <name type="common">Iberian ribbed newt</name>
    <dbReference type="NCBI Taxonomy" id="8319"/>
    <lineage>
        <taxon>Eukaryota</taxon>
        <taxon>Metazoa</taxon>
        <taxon>Chordata</taxon>
        <taxon>Craniata</taxon>
        <taxon>Vertebrata</taxon>
        <taxon>Euteleostomi</taxon>
        <taxon>Amphibia</taxon>
        <taxon>Batrachia</taxon>
        <taxon>Caudata</taxon>
        <taxon>Salamandroidea</taxon>
        <taxon>Salamandridae</taxon>
        <taxon>Pleurodelinae</taxon>
        <taxon>Pleurodeles</taxon>
    </lineage>
</organism>
<sequence length="138" mass="15111">MFLRPVGRSWGLKEFSRHCAPHPTKIRFKIGVPVVHMCEESAKNREQTALRVSARQASHGSMKILEIACGARRPAALKGRLHSIAGGTPKSQWSNAAPRNRERENSQSRGRSSIIRAGPSVSLQKALHRPPLSPAPAP</sequence>
<evidence type="ECO:0000313" key="3">
    <source>
        <dbReference type="Proteomes" id="UP001066276"/>
    </source>
</evidence>
<proteinExistence type="predicted"/>
<dbReference type="AlphaFoldDB" id="A0AAV7NSC3"/>
<dbReference type="EMBL" id="JANPWB010000012">
    <property type="protein sequence ID" value="KAJ1118995.1"/>
    <property type="molecule type" value="Genomic_DNA"/>
</dbReference>
<feature type="region of interest" description="Disordered" evidence="1">
    <location>
        <begin position="82"/>
        <end position="138"/>
    </location>
</feature>
<protein>
    <submittedName>
        <fullName evidence="2">Uncharacterized protein</fullName>
    </submittedName>
</protein>
<comment type="caution">
    <text evidence="2">The sequence shown here is derived from an EMBL/GenBank/DDBJ whole genome shotgun (WGS) entry which is preliminary data.</text>
</comment>
<keyword evidence="3" id="KW-1185">Reference proteome</keyword>
<dbReference type="Proteomes" id="UP001066276">
    <property type="component" value="Chromosome 8"/>
</dbReference>
<gene>
    <name evidence="2" type="ORF">NDU88_007181</name>
</gene>
<name>A0AAV7NSC3_PLEWA</name>
<reference evidence="2" key="1">
    <citation type="journal article" date="2022" name="bioRxiv">
        <title>Sequencing and chromosome-scale assembly of the giantPleurodeles waltlgenome.</title>
        <authorList>
            <person name="Brown T."/>
            <person name="Elewa A."/>
            <person name="Iarovenko S."/>
            <person name="Subramanian E."/>
            <person name="Araus A.J."/>
            <person name="Petzold A."/>
            <person name="Susuki M."/>
            <person name="Suzuki K.-i.T."/>
            <person name="Hayashi T."/>
            <person name="Toyoda A."/>
            <person name="Oliveira C."/>
            <person name="Osipova E."/>
            <person name="Leigh N.D."/>
            <person name="Simon A."/>
            <person name="Yun M.H."/>
        </authorList>
    </citation>
    <scope>NUCLEOTIDE SEQUENCE</scope>
    <source>
        <strain evidence="2">20211129_DDA</strain>
        <tissue evidence="2">Liver</tissue>
    </source>
</reference>
<accession>A0AAV7NSC3</accession>